<dbReference type="PANTHER" id="PTHR30065">
    <property type="entry name" value="FLAGELLAR BIOSYNTHETIC PROTEIN FLIR"/>
    <property type="match status" value="1"/>
</dbReference>
<feature type="transmembrane region" description="Helical" evidence="7">
    <location>
        <begin position="185"/>
        <end position="207"/>
    </location>
</feature>
<dbReference type="Pfam" id="PF01311">
    <property type="entry name" value="Bac_export_1"/>
    <property type="match status" value="1"/>
</dbReference>
<evidence type="ECO:0000313" key="9">
    <source>
        <dbReference type="Proteomes" id="UP001589748"/>
    </source>
</evidence>
<dbReference type="RefSeq" id="WP_380138169.1">
    <property type="nucleotide sequence ID" value="NZ_JBHLUI010000009.1"/>
</dbReference>
<reference evidence="8 9" key="1">
    <citation type="submission" date="2024-09" db="EMBL/GenBank/DDBJ databases">
        <authorList>
            <person name="Sun Q."/>
            <person name="Mori K."/>
        </authorList>
    </citation>
    <scope>NUCLEOTIDE SEQUENCE [LARGE SCALE GENOMIC DNA]</scope>
    <source>
        <strain evidence="8 9">TISTR 1856</strain>
    </source>
</reference>
<evidence type="ECO:0000256" key="5">
    <source>
        <dbReference type="ARBA" id="ARBA00022989"/>
    </source>
</evidence>
<keyword evidence="3" id="KW-1003">Cell membrane</keyword>
<feature type="transmembrane region" description="Helical" evidence="7">
    <location>
        <begin position="214"/>
        <end position="239"/>
    </location>
</feature>
<proteinExistence type="inferred from homology"/>
<evidence type="ECO:0000256" key="3">
    <source>
        <dbReference type="ARBA" id="ARBA00022475"/>
    </source>
</evidence>
<protein>
    <submittedName>
        <fullName evidence="8">Flagellar biosynthetic protein FliR</fullName>
    </submittedName>
</protein>
<keyword evidence="6 7" id="KW-0472">Membrane</keyword>
<comment type="subcellular location">
    <subcellularLocation>
        <location evidence="1">Cell membrane</location>
        <topology evidence="1">Multi-pass membrane protein</topology>
    </subcellularLocation>
</comment>
<keyword evidence="8" id="KW-0282">Flagellum</keyword>
<dbReference type="PRINTS" id="PR00953">
    <property type="entry name" value="TYPE3IMRPROT"/>
</dbReference>
<sequence length="268" mass="27386">MQGLQSATGPVPVDLLLAMLLASVRAAGWLMLAPPFNSRAVNARVKAMLSVSLALPLAVRLRDQVPPVEPAAIITAVVQQAFIGIALGALCALVFAAVQAAGDLLDLFGGFQLASAYDPLMQSQTAIFGKLYGWTSSALLVFSGGHLIILAGFLRSYDVVGLDAVMSPAVVAGAFTQGIGQLMLAALQIAAPLVAVLFITDIGLGLLSRVAPALNVFAMSFPLKIIVTLTLGGFAYAMLPDVVTEMIGVARDLVVRAAAGGSALGGGS</sequence>
<comment type="caution">
    <text evidence="8">The sequence shown here is derived from an EMBL/GenBank/DDBJ whole genome shotgun (WGS) entry which is preliminary data.</text>
</comment>
<dbReference type="Proteomes" id="UP001589748">
    <property type="component" value="Unassembled WGS sequence"/>
</dbReference>
<evidence type="ECO:0000256" key="2">
    <source>
        <dbReference type="ARBA" id="ARBA00009772"/>
    </source>
</evidence>
<comment type="similarity">
    <text evidence="2">Belongs to the FliR/MopE/SpaR family.</text>
</comment>
<gene>
    <name evidence="8" type="ORF">ACFFVI_06165</name>
</gene>
<dbReference type="EMBL" id="JBHMDM010000003">
    <property type="protein sequence ID" value="MFB9376547.1"/>
    <property type="molecule type" value="Genomic_DNA"/>
</dbReference>
<dbReference type="InterPro" id="IPR002010">
    <property type="entry name" value="T3SS_IM_R"/>
</dbReference>
<accession>A0ABV5LR23</accession>
<feature type="transmembrane region" description="Helical" evidence="7">
    <location>
        <begin position="12"/>
        <end position="31"/>
    </location>
</feature>
<organism evidence="8 9">
    <name type="scientific">Kineococcus gynurae</name>
    <dbReference type="NCBI Taxonomy" id="452979"/>
    <lineage>
        <taxon>Bacteria</taxon>
        <taxon>Bacillati</taxon>
        <taxon>Actinomycetota</taxon>
        <taxon>Actinomycetes</taxon>
        <taxon>Kineosporiales</taxon>
        <taxon>Kineosporiaceae</taxon>
        <taxon>Kineococcus</taxon>
    </lineage>
</organism>
<evidence type="ECO:0000256" key="6">
    <source>
        <dbReference type="ARBA" id="ARBA00023136"/>
    </source>
</evidence>
<evidence type="ECO:0000313" key="8">
    <source>
        <dbReference type="EMBL" id="MFB9376547.1"/>
    </source>
</evidence>
<evidence type="ECO:0000256" key="1">
    <source>
        <dbReference type="ARBA" id="ARBA00004651"/>
    </source>
</evidence>
<evidence type="ECO:0000256" key="7">
    <source>
        <dbReference type="SAM" id="Phobius"/>
    </source>
</evidence>
<feature type="transmembrane region" description="Helical" evidence="7">
    <location>
        <begin position="71"/>
        <end position="98"/>
    </location>
</feature>
<evidence type="ECO:0000256" key="4">
    <source>
        <dbReference type="ARBA" id="ARBA00022692"/>
    </source>
</evidence>
<name>A0ABV5LR23_9ACTN</name>
<keyword evidence="8" id="KW-0966">Cell projection</keyword>
<keyword evidence="5 7" id="KW-1133">Transmembrane helix</keyword>
<feature type="transmembrane region" description="Helical" evidence="7">
    <location>
        <begin position="160"/>
        <end position="179"/>
    </location>
</feature>
<dbReference type="PANTHER" id="PTHR30065:SF1">
    <property type="entry name" value="SURFACE PRESENTATION OF ANTIGENS PROTEIN SPAR"/>
    <property type="match status" value="1"/>
</dbReference>
<keyword evidence="9" id="KW-1185">Reference proteome</keyword>
<feature type="transmembrane region" description="Helical" evidence="7">
    <location>
        <begin position="131"/>
        <end position="153"/>
    </location>
</feature>
<keyword evidence="4 7" id="KW-0812">Transmembrane</keyword>
<keyword evidence="8" id="KW-0969">Cilium</keyword>